<name>A0A6L9MML7_9HYPH</name>
<evidence type="ECO:0000313" key="9">
    <source>
        <dbReference type="EMBL" id="NDV89194.1"/>
    </source>
</evidence>
<dbReference type="Proteomes" id="UP000476332">
    <property type="component" value="Unassembled WGS sequence"/>
</dbReference>
<dbReference type="InterPro" id="IPR055348">
    <property type="entry name" value="DctQ"/>
</dbReference>
<dbReference type="Pfam" id="PF04290">
    <property type="entry name" value="DctQ"/>
    <property type="match status" value="1"/>
</dbReference>
<evidence type="ECO:0000313" key="10">
    <source>
        <dbReference type="Proteomes" id="UP000476332"/>
    </source>
</evidence>
<proteinExistence type="inferred from homology"/>
<accession>A0A6L9MML7</accession>
<dbReference type="GO" id="GO:0005886">
    <property type="term" value="C:plasma membrane"/>
    <property type="evidence" value="ECO:0007669"/>
    <property type="project" value="UniProtKB-SubCell"/>
</dbReference>
<evidence type="ECO:0000256" key="1">
    <source>
        <dbReference type="ARBA" id="ARBA00004651"/>
    </source>
</evidence>
<keyword evidence="6 7" id="KW-0472">Membrane</keyword>
<organism evidence="9 10">
    <name type="scientific">Aurantimonas aggregata</name>
    <dbReference type="NCBI Taxonomy" id="2047720"/>
    <lineage>
        <taxon>Bacteria</taxon>
        <taxon>Pseudomonadati</taxon>
        <taxon>Pseudomonadota</taxon>
        <taxon>Alphaproteobacteria</taxon>
        <taxon>Hyphomicrobiales</taxon>
        <taxon>Aurantimonadaceae</taxon>
        <taxon>Aurantimonas</taxon>
    </lineage>
</organism>
<evidence type="ECO:0000256" key="4">
    <source>
        <dbReference type="ARBA" id="ARBA00022692"/>
    </source>
</evidence>
<gene>
    <name evidence="9" type="ORF">GTW51_21255</name>
</gene>
<reference evidence="9 10" key="1">
    <citation type="submission" date="2020-01" db="EMBL/GenBank/DDBJ databases">
        <title>Genomes of bacteria type strains.</title>
        <authorList>
            <person name="Chen J."/>
            <person name="Zhu S."/>
            <person name="Chen J."/>
        </authorList>
    </citation>
    <scope>NUCLEOTIDE SEQUENCE [LARGE SCALE GENOMIC DNA]</scope>
    <source>
        <strain evidence="9 10">KCTC 52919</strain>
    </source>
</reference>
<evidence type="ECO:0000256" key="6">
    <source>
        <dbReference type="ARBA" id="ARBA00023136"/>
    </source>
</evidence>
<feature type="domain" description="Tripartite ATP-independent periplasmic transporters DctQ component" evidence="8">
    <location>
        <begin position="41"/>
        <end position="178"/>
    </location>
</feature>
<evidence type="ECO:0000256" key="2">
    <source>
        <dbReference type="ARBA" id="ARBA00022448"/>
    </source>
</evidence>
<comment type="subunit">
    <text evidence="7">The complex comprises the extracytoplasmic solute receptor protein and the two transmembrane proteins.</text>
</comment>
<evidence type="ECO:0000256" key="7">
    <source>
        <dbReference type="RuleBase" id="RU369079"/>
    </source>
</evidence>
<evidence type="ECO:0000256" key="5">
    <source>
        <dbReference type="ARBA" id="ARBA00022989"/>
    </source>
</evidence>
<dbReference type="AlphaFoldDB" id="A0A6L9MML7"/>
<feature type="transmembrane region" description="Helical" evidence="7">
    <location>
        <begin position="156"/>
        <end position="177"/>
    </location>
</feature>
<keyword evidence="5 7" id="KW-1133">Transmembrane helix</keyword>
<keyword evidence="7" id="KW-0997">Cell inner membrane</keyword>
<feature type="transmembrane region" description="Helical" evidence="7">
    <location>
        <begin position="26"/>
        <end position="45"/>
    </location>
</feature>
<comment type="similarity">
    <text evidence="7">Belongs to the TRAP transporter small permease family.</text>
</comment>
<evidence type="ECO:0000256" key="3">
    <source>
        <dbReference type="ARBA" id="ARBA00022475"/>
    </source>
</evidence>
<keyword evidence="10" id="KW-1185">Reference proteome</keyword>
<keyword evidence="2 7" id="KW-0813">Transport</keyword>
<feature type="transmembrane region" description="Helical" evidence="7">
    <location>
        <begin position="104"/>
        <end position="128"/>
    </location>
</feature>
<dbReference type="EMBL" id="JAAAMJ010000031">
    <property type="protein sequence ID" value="NDV89194.1"/>
    <property type="molecule type" value="Genomic_DNA"/>
</dbReference>
<dbReference type="RefSeq" id="WP_163046049.1">
    <property type="nucleotide sequence ID" value="NZ_JAAAMJ010000031.1"/>
</dbReference>
<protein>
    <recommendedName>
        <fullName evidence="7">TRAP transporter small permease protein</fullName>
    </recommendedName>
</protein>
<comment type="function">
    <text evidence="7">Part of the tripartite ATP-independent periplasmic (TRAP) transport system.</text>
</comment>
<evidence type="ECO:0000259" key="8">
    <source>
        <dbReference type="Pfam" id="PF04290"/>
    </source>
</evidence>
<dbReference type="GO" id="GO:0022857">
    <property type="term" value="F:transmembrane transporter activity"/>
    <property type="evidence" value="ECO:0007669"/>
    <property type="project" value="UniProtKB-UniRule"/>
</dbReference>
<sequence>MASQSLDPTEPGGEPDPAGPRFLARIAQWLAAAGTLWIFALMALIVADVLGRNFFDSPITGVAEIAARSVVAIVFLQIAAAVLAGRMTRADFLVIFLASYSPGLVRVLETLFALVGAIVFGAIVWASWPDTADAWRTGEFFGVQGLFTIPTLPFRVINVVGASLACLAYLVVALQVARSGPSHLSPKGIS</sequence>
<keyword evidence="3" id="KW-1003">Cell membrane</keyword>
<feature type="transmembrane region" description="Helical" evidence="7">
    <location>
        <begin position="65"/>
        <end position="84"/>
    </location>
</feature>
<comment type="subcellular location">
    <subcellularLocation>
        <location evidence="7">Cell inner membrane</location>
        <topology evidence="7">Multi-pass membrane protein</topology>
    </subcellularLocation>
    <subcellularLocation>
        <location evidence="1">Cell membrane</location>
        <topology evidence="1">Multi-pass membrane protein</topology>
    </subcellularLocation>
</comment>
<comment type="caution">
    <text evidence="9">The sequence shown here is derived from an EMBL/GenBank/DDBJ whole genome shotgun (WGS) entry which is preliminary data.</text>
</comment>
<keyword evidence="4 7" id="KW-0812">Transmembrane</keyword>